<protein>
    <submittedName>
        <fullName evidence="2">CoA transferase</fullName>
    </submittedName>
</protein>
<reference evidence="2 3" key="1">
    <citation type="submission" date="2018-03" db="EMBL/GenBank/DDBJ databases">
        <title>Genome sequencing of Phreatobacter sp.</title>
        <authorList>
            <person name="Kim S.-J."/>
            <person name="Heo J."/>
            <person name="Kwon S.-W."/>
        </authorList>
    </citation>
    <scope>NUCLEOTIDE SEQUENCE [LARGE SCALE GENOMIC DNA]</scope>
    <source>
        <strain evidence="2 3">S-12</strain>
    </source>
</reference>
<dbReference type="InterPro" id="IPR044855">
    <property type="entry name" value="CoA-Trfase_III_dom3_sf"/>
</dbReference>
<dbReference type="Pfam" id="PF02515">
    <property type="entry name" value="CoA_transf_3"/>
    <property type="match status" value="1"/>
</dbReference>
<gene>
    <name evidence="2" type="ORF">C6569_05745</name>
</gene>
<dbReference type="GO" id="GO:0008410">
    <property type="term" value="F:CoA-transferase activity"/>
    <property type="evidence" value="ECO:0007669"/>
    <property type="project" value="TreeGrafter"/>
</dbReference>
<name>A0A2S0N8Y5_9HYPH</name>
<dbReference type="EMBL" id="CP027668">
    <property type="protein sequence ID" value="AVO44602.1"/>
    <property type="molecule type" value="Genomic_DNA"/>
</dbReference>
<dbReference type="PANTHER" id="PTHR48207:SF4">
    <property type="entry name" value="BLL6097 PROTEIN"/>
    <property type="match status" value="1"/>
</dbReference>
<dbReference type="InterPro" id="IPR023606">
    <property type="entry name" value="CoA-Trfase_III_dom_1_sf"/>
</dbReference>
<evidence type="ECO:0000313" key="2">
    <source>
        <dbReference type="EMBL" id="AVO44602.1"/>
    </source>
</evidence>
<keyword evidence="1 2" id="KW-0808">Transferase</keyword>
<keyword evidence="3" id="KW-1185">Reference proteome</keyword>
<accession>A0A2S0N8Y5</accession>
<dbReference type="Proteomes" id="UP000237889">
    <property type="component" value="Chromosome"/>
</dbReference>
<dbReference type="RefSeq" id="WP_106747945.1">
    <property type="nucleotide sequence ID" value="NZ_CP027668.1"/>
</dbReference>
<dbReference type="PANTHER" id="PTHR48207">
    <property type="entry name" value="SUCCINATE--HYDROXYMETHYLGLUTARATE COA-TRANSFERASE"/>
    <property type="match status" value="1"/>
</dbReference>
<organism evidence="2 3">
    <name type="scientific">Phreatobacter cathodiphilus</name>
    <dbReference type="NCBI Taxonomy" id="1868589"/>
    <lineage>
        <taxon>Bacteria</taxon>
        <taxon>Pseudomonadati</taxon>
        <taxon>Pseudomonadota</taxon>
        <taxon>Alphaproteobacteria</taxon>
        <taxon>Hyphomicrobiales</taxon>
        <taxon>Phreatobacteraceae</taxon>
        <taxon>Phreatobacter</taxon>
    </lineage>
</organism>
<dbReference type="KEGG" id="phr:C6569_05745"/>
<evidence type="ECO:0000313" key="3">
    <source>
        <dbReference type="Proteomes" id="UP000237889"/>
    </source>
</evidence>
<dbReference type="AlphaFoldDB" id="A0A2S0N8Y5"/>
<dbReference type="Gene3D" id="3.40.50.10540">
    <property type="entry name" value="Crotonobetainyl-coa:carnitine coa-transferase, domain 1"/>
    <property type="match status" value="1"/>
</dbReference>
<dbReference type="SUPFAM" id="SSF89796">
    <property type="entry name" value="CoA-transferase family III (CaiB/BaiF)"/>
    <property type="match status" value="1"/>
</dbReference>
<evidence type="ECO:0000256" key="1">
    <source>
        <dbReference type="ARBA" id="ARBA00022679"/>
    </source>
</evidence>
<proteinExistence type="predicted"/>
<dbReference type="OrthoDB" id="9806585at2"/>
<sequence>MGPLAGIRILDLTTVMMGPSATQVLAEMGADVVKVEAPGGDPVRYIGPARHHGMGALFLNANGSKRSIVMDLKSEGGRRALLKLCESADILAYNIRPQAMSRLGLGYEDVRSVRPDIIYAGMFGYGQDGPYAARPAYDDLIQGAALLPFLIARASDGTPRYVPAAIADRIVGLAAVGAINAALYHREKTGEGQRVDVPMFETMVSLTLADHLGGLTFEPPVGEGGYQRLLSPERRPYRTKDGYICALVYNDKQWRSFYAATGRAADYDADPRLASIKTRTEHIDALYAEVSAAFAGRTTAEWMELLEKADIPFVPLHDFESIMQDPHLKAVGFMPVVEHPSEGAIRKIQPASRWSKTQAEPHRPAPRLGEHSRELLAEAGLAAAEIDGLIASGAVQAEG</sequence>
<dbReference type="Gene3D" id="3.30.1540.10">
    <property type="entry name" value="formyl-coa transferase, domain 3"/>
    <property type="match status" value="1"/>
</dbReference>
<dbReference type="InterPro" id="IPR050483">
    <property type="entry name" value="CoA-transferase_III_domain"/>
</dbReference>
<dbReference type="InterPro" id="IPR003673">
    <property type="entry name" value="CoA-Trfase_fam_III"/>
</dbReference>